<evidence type="ECO:0000313" key="2">
    <source>
        <dbReference type="EMBL" id="QNQ10652.1"/>
    </source>
</evidence>
<accession>A0A7H0LLU9</accession>
<evidence type="ECO:0000313" key="3">
    <source>
        <dbReference type="Proteomes" id="UP000516148"/>
    </source>
</evidence>
<dbReference type="KEGG" id="spap:H3Z74_05480"/>
<feature type="transmembrane region" description="Helical" evidence="1">
    <location>
        <begin position="22"/>
        <end position="40"/>
    </location>
</feature>
<evidence type="ECO:0000256" key="1">
    <source>
        <dbReference type="SAM" id="Phobius"/>
    </source>
</evidence>
<dbReference type="RefSeq" id="WP_187762943.1">
    <property type="nucleotide sequence ID" value="NZ_CP061038.1"/>
</dbReference>
<gene>
    <name evidence="2" type="ORF">H3Z74_05480</name>
</gene>
<dbReference type="AlphaFoldDB" id="A0A7H0LLU9"/>
<keyword evidence="1" id="KW-0472">Membrane</keyword>
<proteinExistence type="predicted"/>
<organism evidence="2 3">
    <name type="scientific">Sphingomonas alpina</name>
    <dbReference type="NCBI Taxonomy" id="653931"/>
    <lineage>
        <taxon>Bacteria</taxon>
        <taxon>Pseudomonadati</taxon>
        <taxon>Pseudomonadota</taxon>
        <taxon>Alphaproteobacteria</taxon>
        <taxon>Sphingomonadales</taxon>
        <taxon>Sphingomonadaceae</taxon>
        <taxon>Sphingomonas</taxon>
    </lineage>
</organism>
<protein>
    <recommendedName>
        <fullName evidence="4">VanZ-like domain-containing protein</fullName>
    </recommendedName>
</protein>
<evidence type="ECO:0008006" key="4">
    <source>
        <dbReference type="Google" id="ProtNLM"/>
    </source>
</evidence>
<sequence>MSPLQATKYWLVNNLHLAKDALHVYVALGLLFGSALLFGWRLSSWKPWLVVAAAAVIGEIWDIRDRYVGHVAQNYTANVHDLWNTIFWPSVILFLARRTSLFRGSGKTR</sequence>
<dbReference type="Proteomes" id="UP000516148">
    <property type="component" value="Chromosome"/>
</dbReference>
<name>A0A7H0LLU9_9SPHN</name>
<dbReference type="EMBL" id="CP061038">
    <property type="protein sequence ID" value="QNQ10652.1"/>
    <property type="molecule type" value="Genomic_DNA"/>
</dbReference>
<reference evidence="2 3" key="1">
    <citation type="submission" date="2020-09" db="EMBL/GenBank/DDBJ databases">
        <title>Sphingomonas sp., a new species isolated from pork steak.</title>
        <authorList>
            <person name="Heidler von Heilborn D."/>
        </authorList>
    </citation>
    <scope>NUCLEOTIDE SEQUENCE [LARGE SCALE GENOMIC DNA]</scope>
    <source>
        <strain evidence="3">S8-3T</strain>
    </source>
</reference>
<keyword evidence="3" id="KW-1185">Reference proteome</keyword>
<keyword evidence="1" id="KW-0812">Transmembrane</keyword>
<keyword evidence="1" id="KW-1133">Transmembrane helix</keyword>